<dbReference type="PANTHER" id="PTHR31270:SF1">
    <property type="entry name" value="GLUTAMINYL-PEPTIDE CYCLOTRANSFERASE"/>
    <property type="match status" value="1"/>
</dbReference>
<protein>
    <submittedName>
        <fullName evidence="2">Glutamine cyclotransferase</fullName>
    </submittedName>
</protein>
<evidence type="ECO:0000313" key="3">
    <source>
        <dbReference type="Proteomes" id="UP000254518"/>
    </source>
</evidence>
<dbReference type="Proteomes" id="UP000254518">
    <property type="component" value="Unassembled WGS sequence"/>
</dbReference>
<dbReference type="PROSITE" id="PS51257">
    <property type="entry name" value="PROKAR_LIPOPROTEIN"/>
    <property type="match status" value="1"/>
</dbReference>
<reference evidence="2" key="3">
    <citation type="submission" date="2019-07" db="EMBL/GenBank/DDBJ databases">
        <authorList>
            <person name="Whitman W."/>
            <person name="Huntemann M."/>
            <person name="Clum A."/>
            <person name="Pillay M."/>
            <person name="Palaniappan K."/>
            <person name="Varghese N."/>
            <person name="Mikhailova N."/>
            <person name="Stamatis D."/>
            <person name="Reddy T."/>
            <person name="Daum C."/>
            <person name="Shapiro N."/>
            <person name="Ivanova N."/>
            <person name="Kyrpides N."/>
            <person name="Woyke T."/>
        </authorList>
    </citation>
    <scope>NUCLEOTIDE SEQUENCE</scope>
    <source>
        <strain evidence="2">CGMCC 1.5380</strain>
    </source>
</reference>
<comment type="caution">
    <text evidence="2">The sequence shown here is derived from an EMBL/GenBank/DDBJ whole genome shotgun (WGS) entry which is preliminary data.</text>
</comment>
<dbReference type="AlphaFoldDB" id="A0A562PJA8"/>
<dbReference type="GO" id="GO:0016603">
    <property type="term" value="F:glutaminyl-peptide cyclotransferase activity"/>
    <property type="evidence" value="ECO:0007669"/>
    <property type="project" value="InterPro"/>
</dbReference>
<dbReference type="SUPFAM" id="SSF63825">
    <property type="entry name" value="YWTD domain"/>
    <property type="match status" value="1"/>
</dbReference>
<sequence>MYIGVSKIKTMKNYNFLSIILLGITLASCNETKKGENTLFTFDNSKFKEQYNPQESLTFEILNSNSKTIDSVVYYVNDKKIGSKKGVEKLSFELKEQKLGYQNLKALVFYEGQSSEATTRVELVSNIQPKLLKYTIVNTYPHDIQAYTQGLEFYRDTLYEGTGNGSGNSTGIKGISSLRKTNYKTGEVYKKVELEDKYFGEGITILNNKIYQLTWQNNEGYVYNADTFKKEKTFTYFKAIEGWGLTNDGKYLYQSDGTEKIWILDPTTFKEVDYLNVYSFETKIKAINELEWIDGKIYGNVYQKDAIAVINPKNGAVEAIINLADLKNKITQLPDTDVLNGIAYNQKTKTIFVTGKNWDKMFEIKISE</sequence>
<evidence type="ECO:0000313" key="1">
    <source>
        <dbReference type="EMBL" id="RDI50274.1"/>
    </source>
</evidence>
<keyword evidence="2" id="KW-0808">Transferase</keyword>
<evidence type="ECO:0000313" key="2">
    <source>
        <dbReference type="EMBL" id="TWI44524.1"/>
    </source>
</evidence>
<organism evidence="2 4">
    <name type="scientific">Flavobacterium glaciei</name>
    <dbReference type="NCBI Taxonomy" id="386300"/>
    <lineage>
        <taxon>Bacteria</taxon>
        <taxon>Pseudomonadati</taxon>
        <taxon>Bacteroidota</taxon>
        <taxon>Flavobacteriia</taxon>
        <taxon>Flavobacteriales</taxon>
        <taxon>Flavobacteriaceae</taxon>
        <taxon>Flavobacterium</taxon>
    </lineage>
</organism>
<dbReference type="InterPro" id="IPR015943">
    <property type="entry name" value="WD40/YVTN_repeat-like_dom_sf"/>
</dbReference>
<dbReference type="PANTHER" id="PTHR31270">
    <property type="entry name" value="GLUTAMINYL-PEPTIDE CYCLOTRANSFERASE"/>
    <property type="match status" value="1"/>
</dbReference>
<dbReference type="Proteomes" id="UP000321392">
    <property type="component" value="Unassembled WGS sequence"/>
</dbReference>
<gene>
    <name evidence="1" type="ORF">DFR66_1185</name>
    <name evidence="2" type="ORF">IQ02_02614</name>
</gene>
<dbReference type="InterPro" id="IPR007788">
    <property type="entry name" value="QCT"/>
</dbReference>
<accession>A0A562PJA8</accession>
<dbReference type="Gene3D" id="2.130.10.10">
    <property type="entry name" value="YVTN repeat-like/Quinoprotein amine dehydrogenase"/>
    <property type="match status" value="1"/>
</dbReference>
<dbReference type="EMBL" id="VLKX01000018">
    <property type="protein sequence ID" value="TWI44524.1"/>
    <property type="molecule type" value="Genomic_DNA"/>
</dbReference>
<name>A0A562PJA8_9FLAO</name>
<proteinExistence type="predicted"/>
<dbReference type="Pfam" id="PF05096">
    <property type="entry name" value="Glu_cyclase_2"/>
    <property type="match status" value="1"/>
</dbReference>
<reference evidence="2 4" key="1">
    <citation type="journal article" date="2015" name="Stand. Genomic Sci.">
        <title>Genomic Encyclopedia of Bacterial and Archaeal Type Strains, Phase III: the genomes of soil and plant-associated and newly described type strains.</title>
        <authorList>
            <person name="Whitman W.B."/>
            <person name="Woyke T."/>
            <person name="Klenk H.P."/>
            <person name="Zhou Y."/>
            <person name="Lilburn T.G."/>
            <person name="Beck B.J."/>
            <person name="De Vos P."/>
            <person name="Vandamme P."/>
            <person name="Eisen J.A."/>
            <person name="Garrity G."/>
            <person name="Hugenholtz P."/>
            <person name="Kyrpides N.C."/>
        </authorList>
    </citation>
    <scope>NUCLEOTIDE SEQUENCE [LARGE SCALE GENOMIC DNA]</scope>
    <source>
        <strain evidence="2 4">CGMCC 1.5380</strain>
    </source>
</reference>
<evidence type="ECO:0000313" key="4">
    <source>
        <dbReference type="Proteomes" id="UP000321392"/>
    </source>
</evidence>
<keyword evidence="3" id="KW-1185">Reference proteome</keyword>
<reference evidence="1 3" key="2">
    <citation type="submission" date="2018-07" db="EMBL/GenBank/DDBJ databases">
        <title>Genomic Encyclopedia of Type Strains, Phase IV (KMG-IV): sequencing the most valuable type-strain genomes for metagenomic binning, comparative biology and taxonomic classification.</title>
        <authorList>
            <person name="Goeker M."/>
        </authorList>
    </citation>
    <scope>NUCLEOTIDE SEQUENCE [LARGE SCALE GENOMIC DNA]</scope>
    <source>
        <strain evidence="1 3">DSM 19728</strain>
    </source>
</reference>
<dbReference type="EMBL" id="QQBA01000018">
    <property type="protein sequence ID" value="RDI50274.1"/>
    <property type="molecule type" value="Genomic_DNA"/>
</dbReference>